<comment type="subcellular location">
    <subcellularLocation>
        <location evidence="1 10">Cell outer membrane</location>
        <topology evidence="1 10">Multi-pass membrane protein</topology>
    </subcellularLocation>
</comment>
<dbReference type="RefSeq" id="WP_305517108.1">
    <property type="nucleotide sequence ID" value="NZ_JAUPEV010000006.1"/>
</dbReference>
<evidence type="ECO:0000256" key="8">
    <source>
        <dbReference type="ARBA" id="ARBA00023170"/>
    </source>
</evidence>
<gene>
    <name evidence="14" type="ORF">Q5I04_04990</name>
    <name evidence="15" type="ORF">Q5I06_05305</name>
</gene>
<organism evidence="15 16">
    <name type="scientific">Helicobacter cappadocius</name>
    <dbReference type="NCBI Taxonomy" id="3063998"/>
    <lineage>
        <taxon>Bacteria</taxon>
        <taxon>Pseudomonadati</taxon>
        <taxon>Campylobacterota</taxon>
        <taxon>Epsilonproteobacteria</taxon>
        <taxon>Campylobacterales</taxon>
        <taxon>Helicobacteraceae</taxon>
        <taxon>Helicobacter</taxon>
    </lineage>
</organism>
<reference evidence="15 17" key="1">
    <citation type="submission" date="2023-07" db="EMBL/GenBank/DDBJ databases">
        <title>Unpublished Manusciprt.</title>
        <authorList>
            <person name="Aydin F."/>
            <person name="Tarhane S."/>
            <person name="Saticioglu I.B."/>
            <person name="Karakaya E."/>
            <person name="Abay S."/>
            <person name="Guran O."/>
            <person name="Bozkurt E."/>
            <person name="Uzum N."/>
            <person name="Olgun K."/>
            <person name="Jablonski D."/>
        </authorList>
    </citation>
    <scope>NUCLEOTIDE SEQUENCE</scope>
    <source>
        <strain evidence="17">faydin-H75</strain>
        <strain evidence="15">Faydin-H76</strain>
    </source>
</reference>
<evidence type="ECO:0000313" key="14">
    <source>
        <dbReference type="EMBL" id="MDO7253264.1"/>
    </source>
</evidence>
<dbReference type="Pfam" id="PF00593">
    <property type="entry name" value="TonB_dep_Rec_b-barrel"/>
    <property type="match status" value="1"/>
</dbReference>
<evidence type="ECO:0000256" key="6">
    <source>
        <dbReference type="ARBA" id="ARBA00023077"/>
    </source>
</evidence>
<evidence type="ECO:0000259" key="12">
    <source>
        <dbReference type="Pfam" id="PF00593"/>
    </source>
</evidence>
<keyword evidence="9 10" id="KW-0998">Cell outer membrane</keyword>
<evidence type="ECO:0000256" key="3">
    <source>
        <dbReference type="ARBA" id="ARBA00022448"/>
    </source>
</evidence>
<dbReference type="NCBIfam" id="TIGR01783">
    <property type="entry name" value="TonB-siderophor"/>
    <property type="match status" value="1"/>
</dbReference>
<dbReference type="PANTHER" id="PTHR30442">
    <property type="entry name" value="IRON III DICITRATE TRANSPORT PROTEIN FECA"/>
    <property type="match status" value="1"/>
</dbReference>
<dbReference type="Proteomes" id="UP001240777">
    <property type="component" value="Unassembled WGS sequence"/>
</dbReference>
<proteinExistence type="inferred from homology"/>
<evidence type="ECO:0000313" key="15">
    <source>
        <dbReference type="EMBL" id="MDP2539188.1"/>
    </source>
</evidence>
<keyword evidence="8 15" id="KW-0675">Receptor</keyword>
<evidence type="ECO:0000313" key="17">
    <source>
        <dbReference type="Proteomes" id="UP001240777"/>
    </source>
</evidence>
<dbReference type="GO" id="GO:0038023">
    <property type="term" value="F:signaling receptor activity"/>
    <property type="evidence" value="ECO:0007669"/>
    <property type="project" value="InterPro"/>
</dbReference>
<dbReference type="InterPro" id="IPR010105">
    <property type="entry name" value="TonB_sidphr_rcpt"/>
</dbReference>
<evidence type="ECO:0000256" key="10">
    <source>
        <dbReference type="PROSITE-ProRule" id="PRU01360"/>
    </source>
</evidence>
<comment type="similarity">
    <text evidence="2 10 11">Belongs to the TonB-dependent receptor family.</text>
</comment>
<keyword evidence="4 10" id="KW-1134">Transmembrane beta strand</keyword>
<keyword evidence="17" id="KW-1185">Reference proteome</keyword>
<evidence type="ECO:0000256" key="11">
    <source>
        <dbReference type="RuleBase" id="RU003357"/>
    </source>
</evidence>
<dbReference type="InterPro" id="IPR000531">
    <property type="entry name" value="Beta-barrel_TonB"/>
</dbReference>
<dbReference type="InterPro" id="IPR012910">
    <property type="entry name" value="Plug_dom"/>
</dbReference>
<name>A0AA90Q2Z3_9HELI</name>
<reference evidence="14" key="2">
    <citation type="submission" date="2023-07" db="EMBL/GenBank/DDBJ databases">
        <authorList>
            <person name="Aydin F."/>
            <person name="Tarhane S."/>
            <person name="Saticioglu I.B."/>
            <person name="Karakaya E."/>
            <person name="Abay S."/>
            <person name="Guran O."/>
            <person name="Bozkurt E."/>
            <person name="Uzum N."/>
            <person name="Olgun K."/>
            <person name="Jablonski D."/>
        </authorList>
    </citation>
    <scope>NUCLEOTIDE SEQUENCE</scope>
    <source>
        <strain evidence="14">Faydin-H75</strain>
    </source>
</reference>
<dbReference type="AlphaFoldDB" id="A0AA90Q2Z3"/>
<keyword evidence="3 10" id="KW-0813">Transport</keyword>
<dbReference type="InterPro" id="IPR037066">
    <property type="entry name" value="Plug_dom_sf"/>
</dbReference>
<dbReference type="SUPFAM" id="SSF56935">
    <property type="entry name" value="Porins"/>
    <property type="match status" value="1"/>
</dbReference>
<evidence type="ECO:0000256" key="7">
    <source>
        <dbReference type="ARBA" id="ARBA00023136"/>
    </source>
</evidence>
<dbReference type="Gene3D" id="2.170.130.10">
    <property type="entry name" value="TonB-dependent receptor, plug domain"/>
    <property type="match status" value="1"/>
</dbReference>
<dbReference type="EMBL" id="JAUPEV010000006">
    <property type="protein sequence ID" value="MDO7253264.1"/>
    <property type="molecule type" value="Genomic_DNA"/>
</dbReference>
<dbReference type="Gene3D" id="2.40.170.20">
    <property type="entry name" value="TonB-dependent receptor, beta-barrel domain"/>
    <property type="match status" value="1"/>
</dbReference>
<dbReference type="Pfam" id="PF07715">
    <property type="entry name" value="Plug"/>
    <property type="match status" value="1"/>
</dbReference>
<keyword evidence="5 10" id="KW-0812">Transmembrane</keyword>
<protein>
    <submittedName>
        <fullName evidence="15">TonB-dependent siderophore receptor</fullName>
    </submittedName>
</protein>
<evidence type="ECO:0000259" key="13">
    <source>
        <dbReference type="Pfam" id="PF07715"/>
    </source>
</evidence>
<dbReference type="InterPro" id="IPR036942">
    <property type="entry name" value="Beta-barrel_TonB_sf"/>
</dbReference>
<feature type="domain" description="TonB-dependent receptor plug" evidence="13">
    <location>
        <begin position="48"/>
        <end position="161"/>
    </location>
</feature>
<dbReference type="Proteomes" id="UP001177258">
    <property type="component" value="Unassembled WGS sequence"/>
</dbReference>
<dbReference type="InterPro" id="IPR039426">
    <property type="entry name" value="TonB-dep_rcpt-like"/>
</dbReference>
<evidence type="ECO:0000256" key="5">
    <source>
        <dbReference type="ARBA" id="ARBA00022692"/>
    </source>
</evidence>
<evidence type="ECO:0000256" key="9">
    <source>
        <dbReference type="ARBA" id="ARBA00023237"/>
    </source>
</evidence>
<keyword evidence="7 10" id="KW-0472">Membrane</keyword>
<dbReference type="PANTHER" id="PTHR30442:SF0">
    <property type="entry name" value="FE(3+) DICITRATE TRANSPORT PROTEIN FECA"/>
    <property type="match status" value="1"/>
</dbReference>
<dbReference type="PROSITE" id="PS52016">
    <property type="entry name" value="TONB_DEPENDENT_REC_3"/>
    <property type="match status" value="1"/>
</dbReference>
<reference evidence="14 16" key="3">
    <citation type="journal article" date="2024" name="Syst. Appl. Microbiol.">
        <title>Helicobacter cappadocius sp. nov., from lizards: The first psychrotrophic Helicobacter species.</title>
        <authorList>
            <person name="Aydin F."/>
            <person name="Tarhane S."/>
            <person name="Karakaya E."/>
            <person name="Abay S."/>
            <person name="Kayman T."/>
            <person name="Guran O."/>
            <person name="Bozkurt E."/>
            <person name="Uzum N."/>
            <person name="Avci A."/>
            <person name="Olgun K."/>
            <person name="Jablonski D."/>
            <person name="Guran C."/>
            <person name="Burcin Saticioglu I."/>
        </authorList>
    </citation>
    <scope>NUCLEOTIDE SEQUENCE [LARGE SCALE GENOMIC DNA]</scope>
    <source>
        <strain evidence="14">Faydin-H75</strain>
        <strain evidence="16">faydin-H76</strain>
    </source>
</reference>
<dbReference type="GO" id="GO:0015891">
    <property type="term" value="P:siderophore transport"/>
    <property type="evidence" value="ECO:0007669"/>
    <property type="project" value="InterPro"/>
</dbReference>
<evidence type="ECO:0000313" key="16">
    <source>
        <dbReference type="Proteomes" id="UP001177258"/>
    </source>
</evidence>
<dbReference type="GO" id="GO:0015343">
    <property type="term" value="F:siderophore-iron transmembrane transporter activity"/>
    <property type="evidence" value="ECO:0007669"/>
    <property type="project" value="InterPro"/>
</dbReference>
<comment type="caution">
    <text evidence="15">The sequence shown here is derived from an EMBL/GenBank/DDBJ whole genome shotgun (WGS) entry which is preliminary data.</text>
</comment>
<dbReference type="EMBL" id="JAUYZK010000006">
    <property type="protein sequence ID" value="MDP2539188.1"/>
    <property type="molecule type" value="Genomic_DNA"/>
</dbReference>
<sequence length="714" mass="79508">MKLVFLGLGLLVGLNADDSTQDYTLQKVEASAERVDSAPESWRSDEVKNYMGSRTVISGKQLKETANQTVDEALQNIPGVQIRDYSGTGVLPKISFRGFGGAGNGHSNTGMILLDGIPIYGGPYSNLELAIFPVTFEAVDRIDVIKGGASVQYGPNTFGGVINIITKDIPEQWQNQISERITFWGKDTGSPFRKNGEPVANNMLFDTYLKTGGMINEHFGIQAQANYVGGQSFRENSNTSVQNYMLDAIYKINAENNIKMYYQYYSYFAKDPGSLSVEDYEIDRFQNKRPNNSDDGVAKRFGVTYTNYFGDIDKVGGNFTFTYFNHDMTRNFTIDSNYNKISAGYDKNPADVSDNVRRFVVNGVEPKVNMTINSGVLKQNIIAGARFLTEDIYGHGYKTTYATGTITDPKPYVLHNNYTALYLSDELSFLDGMFSVTPGLRYELLNYTNEKTDKSKSTTSIYHRIDNQFNPAINIGFKPIKDLLFYANYTRSFIPPQTGDIDGTDTNYVTTFQTAEVGTRYALNDMLSMNVNYFAVFADNYRTGKFATEPISAISQGVELEGYYSPIENLTLHAAYTYTNAAVANNKANKAGVNIKGKELPYVSPHQFVFDGIYTLGKTSFGVSSYFYSPAYTDILNTVAENSSGSAGKLPWYWVWNAQVSRTLWKSGRQSISGSLAMNNIFNMKYYFRGIGTSPVGRQAAPGRSVSVYVSYNF</sequence>
<evidence type="ECO:0000256" key="2">
    <source>
        <dbReference type="ARBA" id="ARBA00009810"/>
    </source>
</evidence>
<accession>A0AA90Q2Z3</accession>
<keyword evidence="6 11" id="KW-0798">TonB box</keyword>
<dbReference type="GO" id="GO:0009279">
    <property type="term" value="C:cell outer membrane"/>
    <property type="evidence" value="ECO:0007669"/>
    <property type="project" value="UniProtKB-SubCell"/>
</dbReference>
<evidence type="ECO:0000256" key="1">
    <source>
        <dbReference type="ARBA" id="ARBA00004571"/>
    </source>
</evidence>
<evidence type="ECO:0000256" key="4">
    <source>
        <dbReference type="ARBA" id="ARBA00022452"/>
    </source>
</evidence>
<feature type="domain" description="TonB-dependent receptor-like beta-barrel" evidence="12">
    <location>
        <begin position="255"/>
        <end position="662"/>
    </location>
</feature>